<dbReference type="STRING" id="641147.HMPREF9021_02272"/>
<dbReference type="InterPro" id="IPR009279">
    <property type="entry name" value="Portal_Mu"/>
</dbReference>
<dbReference type="OrthoDB" id="8613757at2"/>
<dbReference type="Pfam" id="PF06074">
    <property type="entry name" value="Portal_Mu"/>
    <property type="match status" value="1"/>
</dbReference>
<keyword evidence="2" id="KW-1185">Reference proteome</keyword>
<dbReference type="HOGENOM" id="CLU_567297_0_0_4"/>
<dbReference type="EMBL" id="ADCY02000074">
    <property type="protein sequence ID" value="EFG29865.2"/>
    <property type="molecule type" value="Genomic_DNA"/>
</dbReference>
<sequence length="481" mass="54141">MAKKDKKHKQPIQAIQMEQLVQDTAYALNAFSSSGTDELLNLLGLSRQQVYSAVMSDDEVDSCREDIVSALLSSNWRLFGAETDDTQMDKLYQCVRRNLPSIAEQVVVAKLCGYAVARLVYAQDEDGFVSLKQVISRHDELDKYTPKFGKLIYNGQNGEEETETTYTHLFLNNKATSKNPAGEMAMVRIYPAVMLRKEGWRYAYQFAQRYAQPMLITKTDGDKNEAARKTHTVKNGGAAAIGIEEEMKLLQNTADGAFFRQLEQMANARIQKSILGRVKTSELQTGSRSAQQVESESEKNRIGAYLLLLADAVQKVVDALMDLNAVYHQPIKVKGALWFEYETEIKPDTNRAERDKKYLESGNLELTEQYYTDILGFEPEHFKIKQNQDSVKADTTLSLNLSGNQNDFKQPESQLSADQQIMQPKIHAILSALASSENFNEFNEKLNNLDLSVGDQILIDKLVWQNSQAWLDGAGSLKGSQ</sequence>
<evidence type="ECO:0008006" key="3">
    <source>
        <dbReference type="Google" id="ProtNLM"/>
    </source>
</evidence>
<evidence type="ECO:0000313" key="2">
    <source>
        <dbReference type="Proteomes" id="UP000017813"/>
    </source>
</evidence>
<gene>
    <name evidence="1" type="ORF">HMPREF9021_02272</name>
</gene>
<reference evidence="1 2" key="1">
    <citation type="submission" date="2010-03" db="EMBL/GenBank/DDBJ databases">
        <authorList>
            <consortium name="The Broad Institute Genome Sequencing Platform"/>
            <person name="Ward D."/>
            <person name="Earl A."/>
            <person name="Feldgarden M."/>
            <person name="Gevers D."/>
            <person name="Young S."/>
            <person name="Zeng Q."/>
            <person name="Koehrsen M."/>
            <person name="Alvarado L."/>
            <person name="Berlin A.M."/>
            <person name="Borenstein D."/>
            <person name="Chapman S.B."/>
            <person name="Chen Z."/>
            <person name="Engels R."/>
            <person name="Freedman E."/>
            <person name="Gellesch M."/>
            <person name="Goldberg J."/>
            <person name="Griggs A."/>
            <person name="Gujja S."/>
            <person name="Heilman E.R."/>
            <person name="Heiman D.I."/>
            <person name="Hepburn T.A."/>
            <person name="Howarth C."/>
            <person name="Jen D."/>
            <person name="Larson L."/>
            <person name="Mehta T."/>
            <person name="Park D."/>
            <person name="Pearson M."/>
            <person name="Richards J."/>
            <person name="Roberts A."/>
            <person name="Saif S."/>
            <person name="Shea T.D."/>
            <person name="Shenoy N."/>
            <person name="Sisk P."/>
            <person name="Stolte C."/>
            <person name="Sykes S.N."/>
            <person name="Walk T."/>
            <person name="White J."/>
            <person name="Yandava C."/>
            <person name="Izard J."/>
            <person name="Baranova O.V."/>
            <person name="Blanton J.M."/>
            <person name="Tanner A.C."/>
            <person name="Dewhirst F."/>
            <person name="Haas B."/>
            <person name="Nusbaum C."/>
            <person name="Birren B."/>
        </authorList>
    </citation>
    <scope>NUCLEOTIDE SEQUENCE [LARGE SCALE GENOMIC DNA]</scope>
    <source>
        <strain evidence="1 2">ATCC 29453</strain>
    </source>
</reference>
<reference evidence="1 2" key="2">
    <citation type="submission" date="2011-10" db="EMBL/GenBank/DDBJ databases">
        <title>The Genome Sequence of Simonsiella muelleri ATCC 29453.</title>
        <authorList>
            <consortium name="The Broad Institute Genome Sequencing Platform"/>
            <consortium name="The Broad Institute Genome Sequencing Center for Infectious Disease"/>
            <person name="Earl A."/>
            <person name="Ward D."/>
            <person name="Feldgarden M."/>
            <person name="Gevers D."/>
            <person name="Izard J."/>
            <person name="Baranova O.V."/>
            <person name="Blanton J.M."/>
            <person name="Tanner A.C."/>
            <person name="Dewhirst F."/>
            <person name="Young S.K."/>
            <person name="Zeng Q."/>
            <person name="Gargeya S."/>
            <person name="Fitzgerald M."/>
            <person name="Haas B."/>
            <person name="Abouelleil A."/>
            <person name="Alvarado L."/>
            <person name="Arachchi H.M."/>
            <person name="Berlin A."/>
            <person name="Brown A."/>
            <person name="Chapman S.B."/>
            <person name="Chen Z."/>
            <person name="Dunbar C."/>
            <person name="Freedman E."/>
            <person name="Gearin G."/>
            <person name="Goldberg J."/>
            <person name="Griggs A."/>
            <person name="Gujja S."/>
            <person name="Heiman D."/>
            <person name="Howarth C."/>
            <person name="Larson L."/>
            <person name="Lui A."/>
            <person name="MacDonald P.J.P."/>
            <person name="Montmayeur A."/>
            <person name="Murphy C."/>
            <person name="Neiman D."/>
            <person name="Pearson M."/>
            <person name="Priest M."/>
            <person name="Roberts A."/>
            <person name="Saif S."/>
            <person name="Shea T."/>
            <person name="Shenoy N."/>
            <person name="Sisk P."/>
            <person name="Stolte C."/>
            <person name="Sykes S."/>
            <person name="Wortman J."/>
            <person name="Nusbaum C."/>
            <person name="Birren B."/>
        </authorList>
    </citation>
    <scope>NUCLEOTIDE SEQUENCE [LARGE SCALE GENOMIC DNA]</scope>
    <source>
        <strain evidence="1 2">ATCC 29453</strain>
    </source>
</reference>
<comment type="caution">
    <text evidence="1">The sequence shown here is derived from an EMBL/GenBank/DDBJ whole genome shotgun (WGS) entry which is preliminary data.</text>
</comment>
<evidence type="ECO:0000313" key="1">
    <source>
        <dbReference type="EMBL" id="EFG29865.2"/>
    </source>
</evidence>
<organism evidence="1 2">
    <name type="scientific">Simonsiella muelleri ATCC 29453</name>
    <dbReference type="NCBI Taxonomy" id="641147"/>
    <lineage>
        <taxon>Bacteria</taxon>
        <taxon>Pseudomonadati</taxon>
        <taxon>Pseudomonadota</taxon>
        <taxon>Betaproteobacteria</taxon>
        <taxon>Neisseriales</taxon>
        <taxon>Neisseriaceae</taxon>
        <taxon>Simonsiella</taxon>
    </lineage>
</organism>
<dbReference type="Proteomes" id="UP000017813">
    <property type="component" value="Unassembled WGS sequence"/>
</dbReference>
<dbReference type="AlphaFoldDB" id="V9HAQ4"/>
<dbReference type="eggNOG" id="COG4383">
    <property type="taxonomic scope" value="Bacteria"/>
</dbReference>
<protein>
    <recommendedName>
        <fullName evidence="3">DUF4055 domain-containing protein</fullName>
    </recommendedName>
</protein>
<name>V9HAQ4_9NEIS</name>
<proteinExistence type="predicted"/>
<accession>V9HAQ4</accession>
<dbReference type="RefSeq" id="WP_002643111.1">
    <property type="nucleotide sequence ID" value="NZ_CP019448.1"/>
</dbReference>